<dbReference type="PANTHER" id="PTHR42923">
    <property type="entry name" value="PROTOPORPHYRINOGEN OXIDASE"/>
    <property type="match status" value="1"/>
</dbReference>
<dbReference type="EMBL" id="WIGN01000111">
    <property type="protein sequence ID" value="KAF6808834.1"/>
    <property type="molecule type" value="Genomic_DNA"/>
</dbReference>
<feature type="domain" description="Amine oxidase" evidence="2">
    <location>
        <begin position="238"/>
        <end position="330"/>
    </location>
</feature>
<dbReference type="InterPro" id="IPR029063">
    <property type="entry name" value="SAM-dependent_MTases_sf"/>
</dbReference>
<dbReference type="SUPFAM" id="SSF53335">
    <property type="entry name" value="S-adenosyl-L-methionine-dependent methyltransferases"/>
    <property type="match status" value="1"/>
</dbReference>
<dbReference type="InterPro" id="IPR036188">
    <property type="entry name" value="FAD/NAD-bd_sf"/>
</dbReference>
<dbReference type="Pfam" id="PF13450">
    <property type="entry name" value="NAD_binding_8"/>
    <property type="match status" value="1"/>
</dbReference>
<comment type="caution">
    <text evidence="3">The sequence shown here is derived from an EMBL/GenBank/DDBJ whole genome shotgun (WGS) entry which is preliminary data.</text>
</comment>
<keyword evidence="1" id="KW-0812">Transmembrane</keyword>
<evidence type="ECO:0000256" key="1">
    <source>
        <dbReference type="SAM" id="Phobius"/>
    </source>
</evidence>
<keyword evidence="1" id="KW-1133">Transmembrane helix</keyword>
<sequence>MGREDQDPVRVAVVGTGLAGLTAAYLVQNDEHRRYAVTLLEQAETLSFDSASVAVRDEKSGTVERIDLPMRALAGGYYANVMGMYDHLDIPYHPIRFLFSFAKALPASSRDVPPPLERSPGRIEGAGGLPGEYFVHASNLHRVPPWPGTRGVLAYLVEIVYLIVCQFWFTLACFWVSPRTDGDDGGESLADYLRRIWLPRRYATHYLLPLISSVSTCSHDDLLRFPASDVVEYKKLSHRQQHYTVCGGVHQVESRLAREMRDVRLGARVSGVETTDSGKVRVRWQSTRGGKASEEEEEFDRVILAVSPDVASRIFVPLRKALSKIPTIHVESSILRPAGSSHADDFSVVDDVDGRPRACAHHQGGVMPSQAICLRTDFSPDAKTEALHTMPGGTVVSTCSLDPAGEAKRVLKTARFTRTLRTTESRAVVQRIMGGCRGNKKTDGDADGWTNGEDNVWLTGAWCWDGMVLLEGCLVSAMRIADDFGVSVPWRDGASESHSDFCSGLYLGLVTGFLLFGFTAFFIAARLLQKNDIYDADHWKLNVKVPFTTMWMNMGYWTDADGNPIRDFEQACRNLLHEVLSDAGILRNDSSTSKLSILDLGIGCGDQSWELARLASESSRDSFHYVGLTLNEMQFRMAAQKPYGKLKKAGSDVHSSVGVFQADAARPEVWSRHVAAAVESLAAEEADRWVFGLDSLYHFSPSRKPIMKFAATDFDASFMAFDLLLNDNASVKESIIVRLVGLAMKCPLGAFVTEAEYRRQLSEAGYDERYIQTRDVTDHVFSGLARHIDSQGEALKPYGISLAKYKVAWKMFAWFAKSRALKATIVVARRKPKTS</sequence>
<feature type="transmembrane region" description="Helical" evidence="1">
    <location>
        <begin position="505"/>
        <end position="525"/>
    </location>
</feature>
<organism evidence="3 4">
    <name type="scientific">Colletotrichum sojae</name>
    <dbReference type="NCBI Taxonomy" id="2175907"/>
    <lineage>
        <taxon>Eukaryota</taxon>
        <taxon>Fungi</taxon>
        <taxon>Dikarya</taxon>
        <taxon>Ascomycota</taxon>
        <taxon>Pezizomycotina</taxon>
        <taxon>Sordariomycetes</taxon>
        <taxon>Hypocreomycetidae</taxon>
        <taxon>Glomerellales</taxon>
        <taxon>Glomerellaceae</taxon>
        <taxon>Colletotrichum</taxon>
        <taxon>Colletotrichum orchidearum species complex</taxon>
    </lineage>
</organism>
<protein>
    <recommendedName>
        <fullName evidence="2">Amine oxidase domain-containing protein</fullName>
    </recommendedName>
</protein>
<dbReference type="AlphaFoldDB" id="A0A8H6MTU9"/>
<dbReference type="Pfam" id="PF01593">
    <property type="entry name" value="Amino_oxidase"/>
    <property type="match status" value="1"/>
</dbReference>
<accession>A0A8H6MTU9</accession>
<dbReference type="Gene3D" id="3.50.50.60">
    <property type="entry name" value="FAD/NAD(P)-binding domain"/>
    <property type="match status" value="2"/>
</dbReference>
<name>A0A8H6MTU9_9PEZI</name>
<dbReference type="PANTHER" id="PTHR42923:SF42">
    <property type="entry name" value="AMINE OXIDASE DOMAIN-CONTAINING PROTEIN"/>
    <property type="match status" value="1"/>
</dbReference>
<evidence type="ECO:0000313" key="3">
    <source>
        <dbReference type="EMBL" id="KAF6808834.1"/>
    </source>
</evidence>
<evidence type="ECO:0000259" key="2">
    <source>
        <dbReference type="Pfam" id="PF01593"/>
    </source>
</evidence>
<dbReference type="SUPFAM" id="SSF51905">
    <property type="entry name" value="FAD/NAD(P)-binding domain"/>
    <property type="match status" value="1"/>
</dbReference>
<reference evidence="3 4" key="1">
    <citation type="journal article" date="2020" name="Phytopathology">
        <title>Genome Sequence Resources of Colletotrichum truncatum, C. plurivorum, C. musicola, and C. sojae: Four Species Pathogenic to Soybean (Glycine max).</title>
        <authorList>
            <person name="Rogerio F."/>
            <person name="Boufleur T.R."/>
            <person name="Ciampi-Guillardi M."/>
            <person name="Sukno S.A."/>
            <person name="Thon M.R."/>
            <person name="Massola Junior N.S."/>
            <person name="Baroncelli R."/>
        </authorList>
    </citation>
    <scope>NUCLEOTIDE SEQUENCE [LARGE SCALE GENOMIC DNA]</scope>
    <source>
        <strain evidence="3 4">LFN0009</strain>
    </source>
</reference>
<gene>
    <name evidence="3" type="ORF">CSOJ01_07302</name>
</gene>
<dbReference type="InterPro" id="IPR002937">
    <property type="entry name" value="Amino_oxidase"/>
</dbReference>
<dbReference type="InterPro" id="IPR050464">
    <property type="entry name" value="Zeta_carotene_desat/Oxidored"/>
</dbReference>
<dbReference type="GO" id="GO:0016491">
    <property type="term" value="F:oxidoreductase activity"/>
    <property type="evidence" value="ECO:0007669"/>
    <property type="project" value="InterPro"/>
</dbReference>
<dbReference type="Gene3D" id="3.40.50.150">
    <property type="entry name" value="Vaccinia Virus protein VP39"/>
    <property type="match status" value="1"/>
</dbReference>
<proteinExistence type="predicted"/>
<dbReference type="Proteomes" id="UP000652219">
    <property type="component" value="Unassembled WGS sequence"/>
</dbReference>
<evidence type="ECO:0000313" key="4">
    <source>
        <dbReference type="Proteomes" id="UP000652219"/>
    </source>
</evidence>
<keyword evidence="4" id="KW-1185">Reference proteome</keyword>
<keyword evidence="1" id="KW-0472">Membrane</keyword>